<dbReference type="Gene3D" id="3.90.1150.10">
    <property type="entry name" value="Aspartate Aminotransferase, domain 1"/>
    <property type="match status" value="1"/>
</dbReference>
<feature type="binding site" evidence="9">
    <location>
        <position position="55"/>
    </location>
    <ligand>
        <name>substrate</name>
    </ligand>
</feature>
<comment type="catalytic activity">
    <reaction evidence="8 9">
        <text>(8S)-8-amino-7-oxononanoate + S-adenosyl-L-methionine = S-adenosyl-4-methylsulfanyl-2-oxobutanoate + (7R,8S)-7,8-diammoniononanoate</text>
        <dbReference type="Rhea" id="RHEA:16861"/>
        <dbReference type="ChEBI" id="CHEBI:16490"/>
        <dbReference type="ChEBI" id="CHEBI:59789"/>
        <dbReference type="ChEBI" id="CHEBI:149468"/>
        <dbReference type="ChEBI" id="CHEBI:149469"/>
        <dbReference type="EC" id="2.6.1.62"/>
    </reaction>
</comment>
<feature type="binding site" evidence="9">
    <location>
        <position position="403"/>
    </location>
    <ligand>
        <name>substrate</name>
    </ligand>
</feature>
<organism evidence="10 11">
    <name type="scientific">Legionella waltersii</name>
    <dbReference type="NCBI Taxonomy" id="66969"/>
    <lineage>
        <taxon>Bacteria</taxon>
        <taxon>Pseudomonadati</taxon>
        <taxon>Pseudomonadota</taxon>
        <taxon>Gammaproteobacteria</taxon>
        <taxon>Legionellales</taxon>
        <taxon>Legionellaceae</taxon>
        <taxon>Legionella</taxon>
    </lineage>
</organism>
<evidence type="ECO:0000256" key="8">
    <source>
        <dbReference type="ARBA" id="ARBA00048449"/>
    </source>
</evidence>
<name>A0A0W1A1B5_9GAMM</name>
<dbReference type="PATRIC" id="fig|66969.6.peg.3452"/>
<dbReference type="GO" id="GO:0004141">
    <property type="term" value="F:dethiobiotin synthase activity"/>
    <property type="evidence" value="ECO:0007669"/>
    <property type="project" value="TreeGrafter"/>
</dbReference>
<feature type="binding site" evidence="9">
    <location>
        <begin position="113"/>
        <end position="114"/>
    </location>
    <ligand>
        <name>pyridoxal 5'-phosphate</name>
        <dbReference type="ChEBI" id="CHEBI:597326"/>
    </ligand>
</feature>
<dbReference type="PIRSF" id="PIRSF000521">
    <property type="entry name" value="Transaminase_4ab_Lys_Orn"/>
    <property type="match status" value="1"/>
</dbReference>
<protein>
    <recommendedName>
        <fullName evidence="9">Adenosylmethionine-8-amino-7-oxononanoate aminotransferase</fullName>
        <ecNumber evidence="9">2.6.1.62</ecNumber>
    </recommendedName>
    <alternativeName>
        <fullName evidence="9">7,8-diamino-pelargonic acid aminotransferase</fullName>
        <shortName evidence="9">DAPA AT</shortName>
        <shortName evidence="9">DAPA aminotransferase</shortName>
    </alternativeName>
    <alternativeName>
        <fullName evidence="9">7,8-diaminononanoate synthase</fullName>
        <shortName evidence="9">DANS</shortName>
    </alternativeName>
    <alternativeName>
        <fullName evidence="9">Diaminopelargonic acid synthase</fullName>
    </alternativeName>
</protein>
<evidence type="ECO:0000256" key="3">
    <source>
        <dbReference type="ARBA" id="ARBA00022576"/>
    </source>
</evidence>
<dbReference type="PROSITE" id="PS00600">
    <property type="entry name" value="AA_TRANSFER_CLASS_3"/>
    <property type="match status" value="1"/>
</dbReference>
<evidence type="ECO:0000256" key="1">
    <source>
        <dbReference type="ARBA" id="ARBA00001933"/>
    </source>
</evidence>
<feature type="modified residue" description="N6-(pyridoxal phosphate)lysine" evidence="9">
    <location>
        <position position="280"/>
    </location>
</feature>
<dbReference type="Pfam" id="PF00202">
    <property type="entry name" value="Aminotran_3"/>
    <property type="match status" value="1"/>
</dbReference>
<keyword evidence="11" id="KW-1185">Reference proteome</keyword>
<reference evidence="10 11" key="1">
    <citation type="submission" date="2015-11" db="EMBL/GenBank/DDBJ databases">
        <title>Genomic analysis of 38 Legionella species identifies large and diverse effector repertoires.</title>
        <authorList>
            <person name="Burstein D."/>
            <person name="Amaro F."/>
            <person name="Zusman T."/>
            <person name="Lifshitz Z."/>
            <person name="Cohen O."/>
            <person name="Gilbert J.A."/>
            <person name="Pupko T."/>
            <person name="Shuman H.A."/>
            <person name="Segal G."/>
        </authorList>
    </citation>
    <scope>NUCLEOTIDE SEQUENCE [LARGE SCALE GENOMIC DNA]</scope>
    <source>
        <strain evidence="10 11">ATCC 51914</strain>
    </source>
</reference>
<proteinExistence type="inferred from homology"/>
<dbReference type="HAMAP" id="MF_00834">
    <property type="entry name" value="BioA"/>
    <property type="match status" value="1"/>
</dbReference>
<dbReference type="InterPro" id="IPR015422">
    <property type="entry name" value="PyrdxlP-dep_Trfase_small"/>
</dbReference>
<evidence type="ECO:0000256" key="2">
    <source>
        <dbReference type="ARBA" id="ARBA00005063"/>
    </source>
</evidence>
<dbReference type="Gene3D" id="3.40.640.10">
    <property type="entry name" value="Type I PLP-dependent aspartate aminotransferase-like (Major domain)"/>
    <property type="match status" value="1"/>
</dbReference>
<dbReference type="PANTHER" id="PTHR42684">
    <property type="entry name" value="ADENOSYLMETHIONINE-8-AMINO-7-OXONONANOATE AMINOTRANSFERASE"/>
    <property type="match status" value="1"/>
</dbReference>
<dbReference type="InterPro" id="IPR005814">
    <property type="entry name" value="Aminotrans_3"/>
</dbReference>
<dbReference type="InterPro" id="IPR015421">
    <property type="entry name" value="PyrdxlP-dep_Trfase_major"/>
</dbReference>
<dbReference type="RefSeq" id="WP_058481750.1">
    <property type="nucleotide sequence ID" value="NZ_CAAAIQ010000005.1"/>
</dbReference>
<dbReference type="GO" id="GO:0030170">
    <property type="term" value="F:pyridoxal phosphate binding"/>
    <property type="evidence" value="ECO:0007669"/>
    <property type="project" value="UniProtKB-UniRule"/>
</dbReference>
<feature type="binding site" evidence="9">
    <location>
        <begin position="316"/>
        <end position="317"/>
    </location>
    <ligand>
        <name>pyridoxal 5'-phosphate</name>
        <dbReference type="ChEBI" id="CHEBI:597326"/>
    </ligand>
</feature>
<dbReference type="UniPathway" id="UPA00078">
    <property type="reaction ID" value="UER00160"/>
</dbReference>
<comment type="caution">
    <text evidence="10">The sequence shown here is derived from an EMBL/GenBank/DDBJ whole genome shotgun (WGS) entry which is preliminary data.</text>
</comment>
<comment type="pathway">
    <text evidence="2 9">Cofactor biosynthesis; biotin biosynthesis; 7,8-diaminononanoate from 8-amino-7-oxononanoate (SAM route): step 1/1.</text>
</comment>
<evidence type="ECO:0000256" key="4">
    <source>
        <dbReference type="ARBA" id="ARBA00022679"/>
    </source>
</evidence>
<evidence type="ECO:0000256" key="6">
    <source>
        <dbReference type="ARBA" id="ARBA00022756"/>
    </source>
</evidence>
<comment type="function">
    <text evidence="9">Catalyzes the transfer of the alpha-amino group from S-adenosyl-L-methionine (SAM) to 7-keto-8-aminopelargonic acid (KAPA) to form 7,8-diaminopelargonic acid (DAPA). It is the only aminotransferase known to utilize SAM as an amino donor.</text>
</comment>
<dbReference type="GO" id="GO:0009102">
    <property type="term" value="P:biotin biosynthetic process"/>
    <property type="evidence" value="ECO:0007669"/>
    <property type="project" value="UniProtKB-UniRule"/>
</dbReference>
<keyword evidence="6 9" id="KW-0093">Biotin biosynthesis</keyword>
<comment type="cofactor">
    <cofactor evidence="1 9">
        <name>pyridoxal 5'-phosphate</name>
        <dbReference type="ChEBI" id="CHEBI:597326"/>
    </cofactor>
</comment>
<feature type="site" description="Participates in the substrate recognition with KAPA and in a stacking interaction with the adenine ring of SAM" evidence="9">
    <location>
        <position position="19"/>
    </location>
</feature>
<keyword evidence="5 9" id="KW-0949">S-adenosyl-L-methionine</keyword>
<comment type="similarity">
    <text evidence="9">Belongs to the class-III pyridoxal-phosphate-dependent aminotransferase family. BioA subfamily.</text>
</comment>
<dbReference type="Proteomes" id="UP000054729">
    <property type="component" value="Unassembled WGS sequence"/>
</dbReference>
<feature type="binding site" evidence="9">
    <location>
        <position position="315"/>
    </location>
    <ligand>
        <name>substrate</name>
    </ligand>
</feature>
<dbReference type="InterPro" id="IPR015424">
    <property type="entry name" value="PyrdxlP-dep_Trfase"/>
</dbReference>
<keyword evidence="7 9" id="KW-0663">Pyridoxal phosphate</keyword>
<dbReference type="CDD" id="cd00610">
    <property type="entry name" value="OAT_like"/>
    <property type="match status" value="1"/>
</dbReference>
<feature type="binding site" evidence="9">
    <location>
        <position position="251"/>
    </location>
    <ligand>
        <name>pyridoxal 5'-phosphate</name>
        <dbReference type="ChEBI" id="CHEBI:597326"/>
    </ligand>
</feature>
<evidence type="ECO:0000313" key="11">
    <source>
        <dbReference type="Proteomes" id="UP000054729"/>
    </source>
</evidence>
<dbReference type="InterPro" id="IPR049704">
    <property type="entry name" value="Aminotrans_3_PPA_site"/>
</dbReference>
<dbReference type="EMBL" id="LNZB01000060">
    <property type="protein sequence ID" value="KTD75124.1"/>
    <property type="molecule type" value="Genomic_DNA"/>
</dbReference>
<gene>
    <name evidence="9 10" type="primary">bioA</name>
    <name evidence="10" type="ORF">Lwal_3165</name>
</gene>
<dbReference type="GO" id="GO:0005737">
    <property type="term" value="C:cytoplasm"/>
    <property type="evidence" value="ECO:0007669"/>
    <property type="project" value="UniProtKB-SubCell"/>
</dbReference>
<keyword evidence="3 9" id="KW-0032">Aminotransferase</keyword>
<accession>A0A0W1A1B5</accession>
<evidence type="ECO:0000256" key="7">
    <source>
        <dbReference type="ARBA" id="ARBA00022898"/>
    </source>
</evidence>
<evidence type="ECO:0000256" key="5">
    <source>
        <dbReference type="ARBA" id="ARBA00022691"/>
    </source>
</evidence>
<comment type="subunit">
    <text evidence="9">Homodimer.</text>
</comment>
<dbReference type="GO" id="GO:0004015">
    <property type="term" value="F:adenosylmethionine-8-amino-7-oxononanoate transaminase activity"/>
    <property type="evidence" value="ECO:0007669"/>
    <property type="project" value="UniProtKB-UniRule"/>
</dbReference>
<dbReference type="OrthoDB" id="9801052at2"/>
<keyword evidence="9" id="KW-0963">Cytoplasm</keyword>
<comment type="subcellular location">
    <subcellularLocation>
        <location evidence="9">Cytoplasm</location>
    </subcellularLocation>
</comment>
<keyword evidence="4 9" id="KW-0808">Transferase</keyword>
<feature type="binding site" evidence="9">
    <location>
        <position position="280"/>
    </location>
    <ligand>
        <name>substrate</name>
    </ligand>
</feature>
<dbReference type="SUPFAM" id="SSF53383">
    <property type="entry name" value="PLP-dependent transferases"/>
    <property type="match status" value="1"/>
</dbReference>
<feature type="binding site" evidence="9">
    <location>
        <position position="146"/>
    </location>
    <ligand>
        <name>substrate</name>
    </ligand>
</feature>
<evidence type="ECO:0000313" key="10">
    <source>
        <dbReference type="EMBL" id="KTD75124.1"/>
    </source>
</evidence>
<dbReference type="NCBIfam" id="TIGR00508">
    <property type="entry name" value="bioA"/>
    <property type="match status" value="1"/>
</dbReference>
<dbReference type="EC" id="2.6.1.62" evidence="9"/>
<dbReference type="InterPro" id="IPR005815">
    <property type="entry name" value="BioA"/>
</dbReference>
<sequence>MVNTKELIQKDLQHIWHPCTQMKDFEDFSPLVVHGAKGNYLYTDQGQLIDGISSWWCKSLGHGHPNVIAAIKKQLDQFEHVISANTTHPLAVELAETLRTITGKQHSFYASDGSSAIEIAMKLAIHATQLKGYNTKNKFVSLKNGYHGETLGTLAVSDLGLFKAPYQSFGINSYIINEVPYVVNGEDPYWNNCDNHWAIIEKELDTISDQVCAIIFEPIVQGAGGMLCYSQDLLRKLSLWASKNDVFLIADEIMTGIGRTGEWLACQHAQVEPDILCLSKGLTSGSIPFSCVMIDHDIFDLFYNDYDAKKSFLHSHTYSGNPLGVAAALATIHTIQNENLLDHAKNIGSMMFKQMQQIAQISGCLTNVRGIGAITAADLVDPPKQRMGYEIYKTAISMGALIRPLGNTVYWLPPLNTNEEIIMNLAEITLNSILEAYNTNRK</sequence>
<evidence type="ECO:0000256" key="9">
    <source>
        <dbReference type="HAMAP-Rule" id="MF_00834"/>
    </source>
</evidence>
<dbReference type="PANTHER" id="PTHR42684:SF3">
    <property type="entry name" value="ADENOSYLMETHIONINE-8-AMINO-7-OXONONANOATE AMINOTRANSFERASE"/>
    <property type="match status" value="1"/>
</dbReference>
<dbReference type="AlphaFoldDB" id="A0A0W1A1B5"/>
<dbReference type="STRING" id="66969.Lwal_3165"/>